<sequence>MVDIKDVRAGSCTVNINGTWVLIRSLGFQSSLLLLLTTQVDEGLMNTLAQFYDPLYHYFSFPDFQLLPTLEEYSHLIGIPILDQGLPSDFLIAQATVYGKAMSEDAFEALFVLLIYGLVLFPNFDKFVDMNAIRIFSVLNPVPTLLGDAYVSLHLRNAKGGGVIVCCLPLLYKWFISHLPQTVAFKENKSCLRWYQRLMSLTNDDISWYDRISYNPILARRQLGFPLKDKPHNILLEGVFFQEGKDPQGLKARFRAAVYLMPYDHPRPTPSDMAGPSTLPNQRVEELREEDLSRAWIREREELLRQIKEKDALIEFLEHRVIDDPNETWTSLLPQSSKFWKRKYD</sequence>
<dbReference type="Pfam" id="PF24924">
    <property type="entry name" value="DUF7745"/>
    <property type="match status" value="2"/>
</dbReference>
<keyword evidence="3" id="KW-1185">Reference proteome</keyword>
<reference evidence="2 3" key="1">
    <citation type="journal article" date="2022" name="Nat. Genet.">
        <title>Improved pea reference genome and pan-genome highlight genomic features and evolutionary characteristics.</title>
        <authorList>
            <person name="Yang T."/>
            <person name="Liu R."/>
            <person name="Luo Y."/>
            <person name="Hu S."/>
            <person name="Wang D."/>
            <person name="Wang C."/>
            <person name="Pandey M.K."/>
            <person name="Ge S."/>
            <person name="Xu Q."/>
            <person name="Li N."/>
            <person name="Li G."/>
            <person name="Huang Y."/>
            <person name="Saxena R.K."/>
            <person name="Ji Y."/>
            <person name="Li M."/>
            <person name="Yan X."/>
            <person name="He Y."/>
            <person name="Liu Y."/>
            <person name="Wang X."/>
            <person name="Xiang C."/>
            <person name="Varshney R.K."/>
            <person name="Ding H."/>
            <person name="Gao S."/>
            <person name="Zong X."/>
        </authorList>
    </citation>
    <scope>NUCLEOTIDE SEQUENCE [LARGE SCALE GENOMIC DNA]</scope>
    <source>
        <strain evidence="2 3">cv. Zhongwan 6</strain>
    </source>
</reference>
<name>A0A9D4ZYR1_PEA</name>
<dbReference type="Proteomes" id="UP001058974">
    <property type="component" value="Chromosome 7"/>
</dbReference>
<dbReference type="PANTHER" id="PTHR48154:SF1">
    <property type="entry name" value="PROTEIN, PUTATIVE-RELATED"/>
    <property type="match status" value="1"/>
</dbReference>
<dbReference type="EMBL" id="JAMSHJ010000007">
    <property type="protein sequence ID" value="KAI5389421.1"/>
    <property type="molecule type" value="Genomic_DNA"/>
</dbReference>
<dbReference type="AlphaFoldDB" id="A0A9D4ZYR1"/>
<accession>A0A9D4ZYR1</accession>
<feature type="domain" description="DUF7745" evidence="1">
    <location>
        <begin position="84"/>
        <end position="211"/>
    </location>
</feature>
<organism evidence="2 3">
    <name type="scientific">Pisum sativum</name>
    <name type="common">Garden pea</name>
    <name type="synonym">Lathyrus oleraceus</name>
    <dbReference type="NCBI Taxonomy" id="3888"/>
    <lineage>
        <taxon>Eukaryota</taxon>
        <taxon>Viridiplantae</taxon>
        <taxon>Streptophyta</taxon>
        <taxon>Embryophyta</taxon>
        <taxon>Tracheophyta</taxon>
        <taxon>Spermatophyta</taxon>
        <taxon>Magnoliopsida</taxon>
        <taxon>eudicotyledons</taxon>
        <taxon>Gunneridae</taxon>
        <taxon>Pentapetalae</taxon>
        <taxon>rosids</taxon>
        <taxon>fabids</taxon>
        <taxon>Fabales</taxon>
        <taxon>Fabaceae</taxon>
        <taxon>Papilionoideae</taxon>
        <taxon>50 kb inversion clade</taxon>
        <taxon>NPAAA clade</taxon>
        <taxon>Hologalegina</taxon>
        <taxon>IRL clade</taxon>
        <taxon>Fabeae</taxon>
        <taxon>Lathyrus</taxon>
    </lineage>
</organism>
<comment type="caution">
    <text evidence="2">The sequence shown here is derived from an EMBL/GenBank/DDBJ whole genome shotgun (WGS) entry which is preliminary data.</text>
</comment>
<evidence type="ECO:0000313" key="2">
    <source>
        <dbReference type="EMBL" id="KAI5389421.1"/>
    </source>
</evidence>
<evidence type="ECO:0000259" key="1">
    <source>
        <dbReference type="Pfam" id="PF24924"/>
    </source>
</evidence>
<protein>
    <recommendedName>
        <fullName evidence="1">DUF7745 domain-containing protein</fullName>
    </recommendedName>
</protein>
<feature type="domain" description="DUF7745" evidence="1">
    <location>
        <begin position="212"/>
        <end position="257"/>
    </location>
</feature>
<dbReference type="InterPro" id="IPR056647">
    <property type="entry name" value="DUF7745"/>
</dbReference>
<evidence type="ECO:0000313" key="3">
    <source>
        <dbReference type="Proteomes" id="UP001058974"/>
    </source>
</evidence>
<gene>
    <name evidence="2" type="ORF">KIW84_074900</name>
</gene>
<proteinExistence type="predicted"/>
<dbReference type="Gramene" id="Psat07G0490000-T1">
    <property type="protein sequence ID" value="KAI5389421.1"/>
    <property type="gene ID" value="KIW84_074900"/>
</dbReference>
<dbReference type="PANTHER" id="PTHR48154">
    <property type="entry name" value="PROTEIN, PUTATIVE-RELATED"/>
    <property type="match status" value="1"/>
</dbReference>